<protein>
    <submittedName>
        <fullName evidence="2">Uncharacterized protein</fullName>
    </submittedName>
</protein>
<sequence length="39" mass="4092">MRPPALGRAAAPPPAPADHPTAHRTHHAGPAWPTHEDTP</sequence>
<dbReference type="AlphaFoldDB" id="A0A852ZQZ1"/>
<evidence type="ECO:0000313" key="3">
    <source>
        <dbReference type="Proteomes" id="UP000567795"/>
    </source>
</evidence>
<reference evidence="2 3" key="1">
    <citation type="submission" date="2020-07" db="EMBL/GenBank/DDBJ databases">
        <title>Sequencing the genomes of 1000 actinobacteria strains.</title>
        <authorList>
            <person name="Klenk H.-P."/>
        </authorList>
    </citation>
    <scope>NUCLEOTIDE SEQUENCE [LARGE SCALE GENOMIC DNA]</scope>
    <source>
        <strain evidence="2 3">DSM 42178</strain>
    </source>
</reference>
<evidence type="ECO:0000256" key="1">
    <source>
        <dbReference type="SAM" id="MobiDB-lite"/>
    </source>
</evidence>
<comment type="caution">
    <text evidence="2">The sequence shown here is derived from an EMBL/GenBank/DDBJ whole genome shotgun (WGS) entry which is preliminary data.</text>
</comment>
<proteinExistence type="predicted"/>
<evidence type="ECO:0000313" key="2">
    <source>
        <dbReference type="EMBL" id="NYI04799.1"/>
    </source>
</evidence>
<feature type="region of interest" description="Disordered" evidence="1">
    <location>
        <begin position="1"/>
        <end position="39"/>
    </location>
</feature>
<gene>
    <name evidence="2" type="ORF">FHU37_001742</name>
</gene>
<name>A0A852ZQZ1_9ACTN</name>
<feature type="compositionally biased region" description="Low complexity" evidence="1">
    <location>
        <begin position="1"/>
        <end position="10"/>
    </location>
</feature>
<dbReference type="Proteomes" id="UP000567795">
    <property type="component" value="Unassembled WGS sequence"/>
</dbReference>
<keyword evidence="3" id="KW-1185">Reference proteome</keyword>
<accession>A0A852ZQZ1</accession>
<dbReference type="EMBL" id="JACBZD010000001">
    <property type="protein sequence ID" value="NYI04799.1"/>
    <property type="molecule type" value="Genomic_DNA"/>
</dbReference>
<organism evidence="2 3">
    <name type="scientific">Allostreptomyces psammosilenae</name>
    <dbReference type="NCBI Taxonomy" id="1892865"/>
    <lineage>
        <taxon>Bacteria</taxon>
        <taxon>Bacillati</taxon>
        <taxon>Actinomycetota</taxon>
        <taxon>Actinomycetes</taxon>
        <taxon>Kitasatosporales</taxon>
        <taxon>Streptomycetaceae</taxon>
        <taxon>Allostreptomyces</taxon>
    </lineage>
</organism>